<comment type="caution">
    <text evidence="2">The sequence shown here is derived from an EMBL/GenBank/DDBJ whole genome shotgun (WGS) entry which is preliminary data.</text>
</comment>
<dbReference type="AlphaFoldDB" id="A0ABD2HVD0"/>
<proteinExistence type="predicted"/>
<sequence length="132" mass="14520">MIRRIRSNFSALLSAKRLAKSPPILSSNTAAQAMGSSMLTSTTTTISSSSSMPNTTTEIGIERRTSATKIVQKTPRFFFWTLSQSEKKKSANSVDSSPRTPDSSRSVSFEGAEAWPWIDDVVEEAECECFEE</sequence>
<dbReference type="EMBL" id="JBICCN010000382">
    <property type="protein sequence ID" value="KAL3071827.1"/>
    <property type="molecule type" value="Genomic_DNA"/>
</dbReference>
<feature type="region of interest" description="Disordered" evidence="1">
    <location>
        <begin position="85"/>
        <end position="111"/>
    </location>
</feature>
<reference evidence="2 3" key="1">
    <citation type="submission" date="2024-10" db="EMBL/GenBank/DDBJ databases">
        <authorList>
            <person name="Kim D."/>
        </authorList>
    </citation>
    <scope>NUCLEOTIDE SEQUENCE [LARGE SCALE GENOMIC DNA]</scope>
    <source>
        <strain evidence="2">Taebaek</strain>
    </source>
</reference>
<dbReference type="Proteomes" id="UP001620645">
    <property type="component" value="Unassembled WGS sequence"/>
</dbReference>
<keyword evidence="3" id="KW-1185">Reference proteome</keyword>
<evidence type="ECO:0000313" key="2">
    <source>
        <dbReference type="EMBL" id="KAL3071827.1"/>
    </source>
</evidence>
<feature type="compositionally biased region" description="Low complexity" evidence="1">
    <location>
        <begin position="93"/>
        <end position="108"/>
    </location>
</feature>
<feature type="compositionally biased region" description="Low complexity" evidence="1">
    <location>
        <begin position="36"/>
        <end position="57"/>
    </location>
</feature>
<organism evidence="2 3">
    <name type="scientific">Heterodera schachtii</name>
    <name type="common">Sugarbeet cyst nematode worm</name>
    <name type="synonym">Tylenchus schachtii</name>
    <dbReference type="NCBI Taxonomy" id="97005"/>
    <lineage>
        <taxon>Eukaryota</taxon>
        <taxon>Metazoa</taxon>
        <taxon>Ecdysozoa</taxon>
        <taxon>Nematoda</taxon>
        <taxon>Chromadorea</taxon>
        <taxon>Rhabditida</taxon>
        <taxon>Tylenchina</taxon>
        <taxon>Tylenchomorpha</taxon>
        <taxon>Tylenchoidea</taxon>
        <taxon>Heteroderidae</taxon>
        <taxon>Heteroderinae</taxon>
        <taxon>Heterodera</taxon>
    </lineage>
</organism>
<evidence type="ECO:0000313" key="3">
    <source>
        <dbReference type="Proteomes" id="UP001620645"/>
    </source>
</evidence>
<accession>A0ABD2HVD0</accession>
<name>A0ABD2HVD0_HETSC</name>
<gene>
    <name evidence="2" type="ORF">niasHS_015804</name>
</gene>
<evidence type="ECO:0000256" key="1">
    <source>
        <dbReference type="SAM" id="MobiDB-lite"/>
    </source>
</evidence>
<feature type="region of interest" description="Disordered" evidence="1">
    <location>
        <begin position="36"/>
        <end position="66"/>
    </location>
</feature>
<protein>
    <submittedName>
        <fullName evidence="2">Uncharacterized protein</fullName>
    </submittedName>
</protein>